<gene>
    <name evidence="1" type="ORF">PC118_g21579</name>
</gene>
<dbReference type="EMBL" id="RCML01001500">
    <property type="protein sequence ID" value="KAG2962159.1"/>
    <property type="molecule type" value="Genomic_DNA"/>
</dbReference>
<evidence type="ECO:0000313" key="2">
    <source>
        <dbReference type="Proteomes" id="UP000697107"/>
    </source>
</evidence>
<protein>
    <submittedName>
        <fullName evidence="1">Uncharacterized protein</fullName>
    </submittedName>
</protein>
<evidence type="ECO:0000313" key="1">
    <source>
        <dbReference type="EMBL" id="KAG2962159.1"/>
    </source>
</evidence>
<dbReference type="AlphaFoldDB" id="A0A8T1F6B4"/>
<organism evidence="1 2">
    <name type="scientific">Phytophthora cactorum</name>
    <dbReference type="NCBI Taxonomy" id="29920"/>
    <lineage>
        <taxon>Eukaryota</taxon>
        <taxon>Sar</taxon>
        <taxon>Stramenopiles</taxon>
        <taxon>Oomycota</taxon>
        <taxon>Peronosporomycetes</taxon>
        <taxon>Peronosporales</taxon>
        <taxon>Peronosporaceae</taxon>
        <taxon>Phytophthora</taxon>
    </lineage>
</organism>
<name>A0A8T1F6B4_9STRA</name>
<reference evidence="1" key="1">
    <citation type="submission" date="2018-10" db="EMBL/GenBank/DDBJ databases">
        <title>Effector identification in a new, highly contiguous assembly of the strawberry crown rot pathogen Phytophthora cactorum.</title>
        <authorList>
            <person name="Armitage A.D."/>
            <person name="Nellist C.F."/>
            <person name="Bates H."/>
            <person name="Vickerstaff R.J."/>
            <person name="Harrison R.J."/>
        </authorList>
    </citation>
    <scope>NUCLEOTIDE SEQUENCE</scope>
    <source>
        <strain evidence="1">P415</strain>
    </source>
</reference>
<accession>A0A8T1F6B4</accession>
<sequence length="23" mass="2594">MQSWEPREATMLAEGDSDKMPAL</sequence>
<dbReference type="Proteomes" id="UP000697107">
    <property type="component" value="Unassembled WGS sequence"/>
</dbReference>
<feature type="non-terminal residue" evidence="1">
    <location>
        <position position="23"/>
    </location>
</feature>
<comment type="caution">
    <text evidence="1">The sequence shown here is derived from an EMBL/GenBank/DDBJ whole genome shotgun (WGS) entry which is preliminary data.</text>
</comment>
<proteinExistence type="predicted"/>